<keyword evidence="3 8" id="KW-0813">Transport</keyword>
<keyword evidence="7 8" id="KW-0066">ATP synthesis</keyword>
<comment type="function">
    <text evidence="8 9">Produces ATP from ADP in the presence of a proton gradient across the membrane.</text>
</comment>
<keyword evidence="5 8" id="KW-0472">Membrane</keyword>
<dbReference type="SUPFAM" id="SSF51344">
    <property type="entry name" value="Epsilon subunit of F1F0-ATP synthase N-terminal domain"/>
    <property type="match status" value="1"/>
</dbReference>
<dbReference type="CDD" id="cd12152">
    <property type="entry name" value="F1-ATPase_delta"/>
    <property type="match status" value="1"/>
</dbReference>
<dbReference type="PANTHER" id="PTHR13822">
    <property type="entry name" value="ATP SYNTHASE DELTA/EPSILON CHAIN"/>
    <property type="match status" value="1"/>
</dbReference>
<evidence type="ECO:0000256" key="4">
    <source>
        <dbReference type="ARBA" id="ARBA00023065"/>
    </source>
</evidence>
<keyword evidence="8 9" id="KW-0375">Hydrogen ion transport</keyword>
<keyword evidence="4 8" id="KW-0406">Ion transport</keyword>
<dbReference type="EMBL" id="MH591082">
    <property type="protein sequence ID" value="AYC63873.1"/>
    <property type="molecule type" value="Genomic_DNA"/>
</dbReference>
<dbReference type="PANTHER" id="PTHR13822:SF10">
    <property type="entry name" value="ATP SYNTHASE EPSILON CHAIN, CHLOROPLASTIC"/>
    <property type="match status" value="1"/>
</dbReference>
<evidence type="ECO:0000256" key="2">
    <source>
        <dbReference type="ARBA" id="ARBA00005712"/>
    </source>
</evidence>
<evidence type="ECO:0000256" key="6">
    <source>
        <dbReference type="ARBA" id="ARBA00023196"/>
    </source>
</evidence>
<dbReference type="GO" id="GO:0046933">
    <property type="term" value="F:proton-transporting ATP synthase activity, rotational mechanism"/>
    <property type="evidence" value="ECO:0007669"/>
    <property type="project" value="UniProtKB-UniRule"/>
</dbReference>
<dbReference type="InterPro" id="IPR020546">
    <property type="entry name" value="ATP_synth_F1_dsu/esu_N"/>
</dbReference>
<comment type="subcellular location">
    <subcellularLocation>
        <location evidence="1">Membrane</location>
        <topology evidence="1">Peripheral membrane protein</topology>
    </subcellularLocation>
    <subcellularLocation>
        <location evidence="8">Plastid</location>
        <location evidence="8">Chloroplast thylakoid membrane</location>
        <topology evidence="8">Peripheral membrane protein</topology>
    </subcellularLocation>
</comment>
<evidence type="ECO:0000256" key="3">
    <source>
        <dbReference type="ARBA" id="ARBA00022448"/>
    </source>
</evidence>
<dbReference type="InterPro" id="IPR001469">
    <property type="entry name" value="ATP_synth_F1_dsu/esu"/>
</dbReference>
<comment type="similarity">
    <text evidence="2 8 9">Belongs to the ATPase epsilon chain family.</text>
</comment>
<evidence type="ECO:0000256" key="1">
    <source>
        <dbReference type="ARBA" id="ARBA00004170"/>
    </source>
</evidence>
<protein>
    <recommendedName>
        <fullName evidence="8 9">ATP synthase epsilon chain, chloroplastic</fullName>
    </recommendedName>
    <alternativeName>
        <fullName evidence="8">ATP synthase F1 sector epsilon subunit</fullName>
    </alternativeName>
    <alternativeName>
        <fullName evidence="8">F-ATPase epsilon subunit</fullName>
    </alternativeName>
</protein>
<dbReference type="HAMAP" id="MF_00530">
    <property type="entry name" value="ATP_synth_epsil_bac"/>
    <property type="match status" value="1"/>
</dbReference>
<reference evidence="11" key="1">
    <citation type="submission" date="2018-07" db="EMBL/GenBank/DDBJ databases">
        <authorList>
            <person name="Quirk P.G."/>
            <person name="Krulwich T.A."/>
        </authorList>
    </citation>
    <scope>NUCLEOTIDE SEQUENCE</scope>
</reference>
<evidence type="ECO:0000256" key="8">
    <source>
        <dbReference type="HAMAP-Rule" id="MF_00530"/>
    </source>
</evidence>
<evidence type="ECO:0000256" key="5">
    <source>
        <dbReference type="ARBA" id="ARBA00023136"/>
    </source>
</evidence>
<evidence type="ECO:0000256" key="9">
    <source>
        <dbReference type="RuleBase" id="RU003655"/>
    </source>
</evidence>
<dbReference type="GO" id="GO:0045259">
    <property type="term" value="C:proton-transporting ATP synthase complex"/>
    <property type="evidence" value="ECO:0007669"/>
    <property type="project" value="UniProtKB-KW"/>
</dbReference>
<keyword evidence="11" id="KW-0150">Chloroplast</keyword>
<dbReference type="InterPro" id="IPR036771">
    <property type="entry name" value="ATPsynth_dsu/esu_N"/>
</dbReference>
<evidence type="ECO:0000256" key="7">
    <source>
        <dbReference type="ARBA" id="ARBA00023310"/>
    </source>
</evidence>
<comment type="subunit">
    <text evidence="8 9">F-type ATPases have 2 components, CF(1) - the catalytic core - and CF(0) - the membrane proton channel. CF(1) has five subunits: alpha(3), beta(3), gamma(1), delta(1), epsilon(1). CF(0) has three main subunits: a, b and c.</text>
</comment>
<evidence type="ECO:0000313" key="11">
    <source>
        <dbReference type="EMBL" id="AYC63873.1"/>
    </source>
</evidence>
<evidence type="ECO:0000259" key="10">
    <source>
        <dbReference type="Pfam" id="PF02823"/>
    </source>
</evidence>
<sequence length="131" mass="14902">MILYVRIITPDKIFLESALIEEIILPTNTGQLGVLKNHASLITALDIGVLFYRIQKKWISIALMGGFALIQNDFIIILVNEAQNLETVDPNQSKKNFDLAKEKFLAAATPKQKVEANFIYKRARARYPIRK</sequence>
<dbReference type="GO" id="GO:0009535">
    <property type="term" value="C:chloroplast thylakoid membrane"/>
    <property type="evidence" value="ECO:0007669"/>
    <property type="project" value="UniProtKB-SubCell"/>
</dbReference>
<feature type="domain" description="ATP synthase F1 complex delta/epsilon subunit N-terminal" evidence="10">
    <location>
        <begin position="4"/>
        <end position="82"/>
    </location>
</feature>
<gene>
    <name evidence="8 11" type="primary">atpE</name>
</gene>
<dbReference type="AlphaFoldDB" id="A0A386AWX9"/>
<dbReference type="Pfam" id="PF02823">
    <property type="entry name" value="ATP-synt_DE_N"/>
    <property type="match status" value="1"/>
</dbReference>
<accession>A0A386AWX9</accession>
<dbReference type="Gene3D" id="2.60.15.10">
    <property type="entry name" value="F0F1 ATP synthase delta/epsilon subunit, N-terminal"/>
    <property type="match status" value="1"/>
</dbReference>
<reference evidence="11" key="2">
    <citation type="journal article" date="2019" name="Mol. Phylogenet. Evol.">
        <title>Reassessment of the classification of bryopsidales (chlorophyta) based on chloroplast phylogenomic analyses.</title>
        <authorList>
            <person name="Cremen M.C."/>
            <person name="Leliaert F."/>
            <person name="West J."/>
            <person name="Lam D.W."/>
            <person name="Shimada S."/>
            <person name="Lopez-Bautista J.M."/>
            <person name="Verbruggen H."/>
        </authorList>
    </citation>
    <scope>NUCLEOTIDE SEQUENCE</scope>
</reference>
<proteinExistence type="inferred from homology"/>
<keyword evidence="8 9" id="KW-0793">Thylakoid</keyword>
<keyword evidence="9 11" id="KW-0934">Plastid</keyword>
<name>A0A386AWX9_9CHLO</name>
<keyword evidence="6 8" id="KW-0139">CF(1)</keyword>
<dbReference type="Gene3D" id="6.10.140.480">
    <property type="match status" value="1"/>
</dbReference>
<dbReference type="NCBIfam" id="TIGR01216">
    <property type="entry name" value="ATP_synt_epsi"/>
    <property type="match status" value="1"/>
</dbReference>
<dbReference type="GO" id="GO:0005524">
    <property type="term" value="F:ATP binding"/>
    <property type="evidence" value="ECO:0007669"/>
    <property type="project" value="UniProtKB-UniRule"/>
</dbReference>
<geneLocation type="chloroplast" evidence="11"/>
<organism evidence="11">
    <name type="scientific">Dichotomosiphon tuberosus</name>
    <dbReference type="NCBI Taxonomy" id="118263"/>
    <lineage>
        <taxon>Eukaryota</taxon>
        <taxon>Viridiplantae</taxon>
        <taxon>Chlorophyta</taxon>
        <taxon>core chlorophytes</taxon>
        <taxon>Ulvophyceae</taxon>
        <taxon>TCBD clade</taxon>
        <taxon>Bryopsidales</taxon>
        <taxon>Halimedineae</taxon>
        <taxon>Dichotomosiphonaceae</taxon>
        <taxon>Dichotomosiphon</taxon>
    </lineage>
</organism>